<comment type="caution">
    <text evidence="2">The sequence shown here is derived from an EMBL/GenBank/DDBJ whole genome shotgun (WGS) entry which is preliminary data.</text>
</comment>
<reference evidence="2 3" key="1">
    <citation type="journal article" date="2019" name="Int. J. Syst. Evol. Microbiol.">
        <title>The Global Catalogue of Microorganisms (GCM) 10K type strain sequencing project: providing services to taxonomists for standard genome sequencing and annotation.</title>
        <authorList>
            <consortium name="The Broad Institute Genomics Platform"/>
            <consortium name="The Broad Institute Genome Sequencing Center for Infectious Disease"/>
            <person name="Wu L."/>
            <person name="Ma J."/>
        </authorList>
    </citation>
    <scope>NUCLEOTIDE SEQUENCE [LARGE SCALE GENOMIC DNA]</scope>
    <source>
        <strain evidence="2 3">JCM 12398</strain>
    </source>
</reference>
<feature type="region of interest" description="Disordered" evidence="1">
    <location>
        <begin position="1"/>
        <end position="113"/>
    </location>
</feature>
<dbReference type="Proteomes" id="UP001501266">
    <property type="component" value="Unassembled WGS sequence"/>
</dbReference>
<organism evidence="2 3">
    <name type="scientific">Agrococcus citreus</name>
    <dbReference type="NCBI Taxonomy" id="84643"/>
    <lineage>
        <taxon>Bacteria</taxon>
        <taxon>Bacillati</taxon>
        <taxon>Actinomycetota</taxon>
        <taxon>Actinomycetes</taxon>
        <taxon>Micrococcales</taxon>
        <taxon>Microbacteriaceae</taxon>
        <taxon>Agrococcus</taxon>
    </lineage>
</organism>
<feature type="region of interest" description="Disordered" evidence="1">
    <location>
        <begin position="302"/>
        <end position="349"/>
    </location>
</feature>
<feature type="compositionally biased region" description="Low complexity" evidence="1">
    <location>
        <begin position="236"/>
        <end position="258"/>
    </location>
</feature>
<feature type="compositionally biased region" description="Polar residues" evidence="1">
    <location>
        <begin position="1"/>
        <end position="23"/>
    </location>
</feature>
<keyword evidence="3" id="KW-1185">Reference proteome</keyword>
<dbReference type="RefSeq" id="WP_343919973.1">
    <property type="nucleotide sequence ID" value="NZ_BAAAKK010000005.1"/>
</dbReference>
<feature type="compositionally biased region" description="Low complexity" evidence="1">
    <location>
        <begin position="302"/>
        <end position="311"/>
    </location>
</feature>
<accession>A0ABN1YWE3</accession>
<dbReference type="EMBL" id="BAAAKK010000005">
    <property type="protein sequence ID" value="GAA1424229.1"/>
    <property type="molecule type" value="Genomic_DNA"/>
</dbReference>
<feature type="compositionally biased region" description="Basic and acidic residues" evidence="1">
    <location>
        <begin position="223"/>
        <end position="235"/>
    </location>
</feature>
<evidence type="ECO:0000313" key="2">
    <source>
        <dbReference type="EMBL" id="GAA1424229.1"/>
    </source>
</evidence>
<protein>
    <submittedName>
        <fullName evidence="2">Uncharacterized protein</fullName>
    </submittedName>
</protein>
<feature type="region of interest" description="Disordered" evidence="1">
    <location>
        <begin position="223"/>
        <end position="287"/>
    </location>
</feature>
<feature type="compositionally biased region" description="Basic and acidic residues" evidence="1">
    <location>
        <begin position="90"/>
        <end position="103"/>
    </location>
</feature>
<name>A0ABN1YWE3_9MICO</name>
<gene>
    <name evidence="2" type="ORF">GCM10009640_19990</name>
</gene>
<evidence type="ECO:0000313" key="3">
    <source>
        <dbReference type="Proteomes" id="UP001501266"/>
    </source>
</evidence>
<proteinExistence type="predicted"/>
<evidence type="ECO:0000256" key="1">
    <source>
        <dbReference type="SAM" id="MobiDB-lite"/>
    </source>
</evidence>
<sequence length="349" mass="35367">MHHPQEPQNQGGVTPPVASTSGTGAPGIPGAGQRSAAPQEHLITPATPPIGGQSGSDSSQGTKQTAKDEAANVAGSAKEQAANVAGSAKDAGRHVADTAKGEARQVVGEAKQQARQLFDQTMHEVRDQAKTQQGRAAEGMRTFSDELRGMADGSAPAQGGMASQLIGEVAQRASSAAGWLEDREPADLLEEVKRFARRRPGTFIAIAGVAGLLVGRLARGIGEEAKDQKEREARQSRSSGSTGTHGATGDYGTTDGYGSPTGYGATGGYDTTGSYGTGTAGTTGAAGTAATYGATDAAWTATAAGETTPATPVDDEPWLGERPVSDVPGVDPDLPSGDGFPTTRRETGL</sequence>